<accession>A0A560GYU3</accession>
<feature type="signal peptide" evidence="1">
    <location>
        <begin position="1"/>
        <end position="21"/>
    </location>
</feature>
<dbReference type="EMBL" id="VITR01000011">
    <property type="protein sequence ID" value="TWB39217.1"/>
    <property type="molecule type" value="Genomic_DNA"/>
</dbReference>
<protein>
    <submittedName>
        <fullName evidence="2">Uncharacterized protein</fullName>
    </submittedName>
</protein>
<dbReference type="OrthoDB" id="122332at2"/>
<reference evidence="2 3" key="1">
    <citation type="submission" date="2019-06" db="EMBL/GenBank/DDBJ databases">
        <title>Genomic Encyclopedia of Type Strains, Phase IV (KMG-V): Genome sequencing to study the core and pangenomes of soil and plant-associated prokaryotes.</title>
        <authorList>
            <person name="Whitman W."/>
        </authorList>
    </citation>
    <scope>NUCLEOTIDE SEQUENCE [LARGE SCALE GENOMIC DNA]</scope>
    <source>
        <strain evidence="2 3">BR 11622</strain>
    </source>
</reference>
<organism evidence="2 3">
    <name type="scientific">Nitrospirillum amazonense</name>
    <dbReference type="NCBI Taxonomy" id="28077"/>
    <lineage>
        <taxon>Bacteria</taxon>
        <taxon>Pseudomonadati</taxon>
        <taxon>Pseudomonadota</taxon>
        <taxon>Alphaproteobacteria</taxon>
        <taxon>Rhodospirillales</taxon>
        <taxon>Azospirillaceae</taxon>
        <taxon>Nitrospirillum</taxon>
    </lineage>
</organism>
<comment type="caution">
    <text evidence="2">The sequence shown here is derived from an EMBL/GenBank/DDBJ whole genome shotgun (WGS) entry which is preliminary data.</text>
</comment>
<gene>
    <name evidence="2" type="ORF">FBZ90_111214</name>
</gene>
<keyword evidence="3" id="KW-1185">Reference proteome</keyword>
<dbReference type="RefSeq" id="WP_145734590.1">
    <property type="nucleotide sequence ID" value="NZ_VITR01000011.1"/>
</dbReference>
<evidence type="ECO:0000313" key="3">
    <source>
        <dbReference type="Proteomes" id="UP000315751"/>
    </source>
</evidence>
<evidence type="ECO:0000313" key="2">
    <source>
        <dbReference type="EMBL" id="TWB39217.1"/>
    </source>
</evidence>
<sequence length="269" mass="30277">MRKIFLGIGVLLLSAASAASSADLNDPKYTKIKIMYGANYDVCNILRDLYQVNAQRKIGTSEYSPYVIERLAEIYNSKRIEVPKNEGGNSSLVSPGSLPEGWWHDAIYNIDIFGDGQKRVVYLRQDAFGVADHISRIWVFKPGEIFSPISYSFEYRNLKIKFDEGKIEYFFSQDILDAMGDADMIAKLARYGNISLNNSVITLRNGGVNVRTANFIMNMMGGEKHIIRFDEKYFIVSGLPGKGDAIVYAVSNHNSSEISCLLKREHDDI</sequence>
<name>A0A560GYU3_9PROT</name>
<evidence type="ECO:0000256" key="1">
    <source>
        <dbReference type="SAM" id="SignalP"/>
    </source>
</evidence>
<proteinExistence type="predicted"/>
<dbReference type="Proteomes" id="UP000315751">
    <property type="component" value="Unassembled WGS sequence"/>
</dbReference>
<feature type="chain" id="PRO_5022081623" evidence="1">
    <location>
        <begin position="22"/>
        <end position="269"/>
    </location>
</feature>
<dbReference type="AlphaFoldDB" id="A0A560GYU3"/>
<keyword evidence="1" id="KW-0732">Signal</keyword>